<dbReference type="SUPFAM" id="SSF51556">
    <property type="entry name" value="Metallo-dependent hydrolases"/>
    <property type="match status" value="1"/>
</dbReference>
<dbReference type="PANTHER" id="PTHR35563:SF2">
    <property type="entry name" value="BARREL METAL-DEPENDENT HYDROLASE, PUTATIVE (AFU_ORTHOLOGUE AFUA_1G16240)-RELATED"/>
    <property type="match status" value="1"/>
</dbReference>
<evidence type="ECO:0000259" key="1">
    <source>
        <dbReference type="Pfam" id="PF04909"/>
    </source>
</evidence>
<keyword evidence="2" id="KW-0378">Hydrolase</keyword>
<dbReference type="Pfam" id="PF04909">
    <property type="entry name" value="Amidohydro_2"/>
    <property type="match status" value="1"/>
</dbReference>
<dbReference type="EMBL" id="NJIH01000007">
    <property type="protein sequence ID" value="OWT59308.1"/>
    <property type="molecule type" value="Genomic_DNA"/>
</dbReference>
<name>A0A225MDP0_9BURK</name>
<keyword evidence="3" id="KW-1185">Reference proteome</keyword>
<organism evidence="2 3">
    <name type="scientific">Candidimonas nitroreducens</name>
    <dbReference type="NCBI Taxonomy" id="683354"/>
    <lineage>
        <taxon>Bacteria</taxon>
        <taxon>Pseudomonadati</taxon>
        <taxon>Pseudomonadota</taxon>
        <taxon>Betaproteobacteria</taxon>
        <taxon>Burkholderiales</taxon>
        <taxon>Alcaligenaceae</taxon>
        <taxon>Candidimonas</taxon>
    </lineage>
</organism>
<dbReference type="OrthoDB" id="9787654at2"/>
<sequence length="305" mass="33032">MPASTHTAPHSLLGVTHQAVDFDVPALACDCHTHVFGPAHLYPYAAKRRYTPAEAPLTDLQALHRHLGIGRVVIVQPSPYGTDNSVTLDALRQLQGRGRAVAVIDEHTGDDELARMHEAGVRGIRLNLETEGISDPAYARRQLQWAARRVGPLGWHVQIFTNPAVLAAAADTIAGLGVAVVVDHFGRTSMDAGSGRPGLQALLELLRSGAAWVKLSAPYRLPGGPDSPQVSELARALIEANPDHMLWGSDWPHPGGARNGPVDAIEPFQSIDDGHALNRFAAWVPDRALREKILVHNPARLYDYR</sequence>
<dbReference type="Gene3D" id="3.20.20.140">
    <property type="entry name" value="Metal-dependent hydrolases"/>
    <property type="match status" value="1"/>
</dbReference>
<dbReference type="Proteomes" id="UP000214603">
    <property type="component" value="Unassembled WGS sequence"/>
</dbReference>
<proteinExistence type="predicted"/>
<dbReference type="InterPro" id="IPR052358">
    <property type="entry name" value="Aro_Compnd_Degr_Hydrolases"/>
</dbReference>
<gene>
    <name evidence="2" type="ORF">CEY11_13710</name>
</gene>
<dbReference type="PANTHER" id="PTHR35563">
    <property type="entry name" value="BARREL METAL-DEPENDENT HYDROLASE, PUTATIVE (AFU_ORTHOLOGUE AFUA_1G16240)-RELATED"/>
    <property type="match status" value="1"/>
</dbReference>
<dbReference type="InterPro" id="IPR006680">
    <property type="entry name" value="Amidohydro-rel"/>
</dbReference>
<dbReference type="GO" id="GO:0016787">
    <property type="term" value="F:hydrolase activity"/>
    <property type="evidence" value="ECO:0007669"/>
    <property type="project" value="UniProtKB-KW"/>
</dbReference>
<accession>A0A225MDP0</accession>
<evidence type="ECO:0000313" key="2">
    <source>
        <dbReference type="EMBL" id="OWT59308.1"/>
    </source>
</evidence>
<dbReference type="AlphaFoldDB" id="A0A225MDP0"/>
<comment type="caution">
    <text evidence="2">The sequence shown here is derived from an EMBL/GenBank/DDBJ whole genome shotgun (WGS) entry which is preliminary data.</text>
</comment>
<protein>
    <submittedName>
        <fullName evidence="2">Hydrolase</fullName>
    </submittedName>
</protein>
<dbReference type="RefSeq" id="WP_088604039.1">
    <property type="nucleotide sequence ID" value="NZ_NJIH01000007.1"/>
</dbReference>
<reference evidence="3" key="1">
    <citation type="submission" date="2017-06" db="EMBL/GenBank/DDBJ databases">
        <title>Herbaspirillum phytohormonus sp. nov., isolated from the root nodule of Robinia pseudoacacia in lead-zinc mine.</title>
        <authorList>
            <person name="Fan M."/>
            <person name="Lin Y."/>
        </authorList>
    </citation>
    <scope>NUCLEOTIDE SEQUENCE [LARGE SCALE GENOMIC DNA]</scope>
    <source>
        <strain evidence="3">SC-089</strain>
    </source>
</reference>
<evidence type="ECO:0000313" key="3">
    <source>
        <dbReference type="Proteomes" id="UP000214603"/>
    </source>
</evidence>
<dbReference type="InterPro" id="IPR032466">
    <property type="entry name" value="Metal_Hydrolase"/>
</dbReference>
<feature type="domain" description="Amidohydrolase-related" evidence="1">
    <location>
        <begin position="29"/>
        <end position="303"/>
    </location>
</feature>